<dbReference type="OrthoDB" id="2940547at2"/>
<dbReference type="AlphaFoldDB" id="A0A7V7UVW2"/>
<dbReference type="EMBL" id="WBOT01000003">
    <property type="protein sequence ID" value="KAB2332945.1"/>
    <property type="molecule type" value="Genomic_DNA"/>
</dbReference>
<dbReference type="RefSeq" id="WP_151574395.1">
    <property type="nucleotide sequence ID" value="NZ_WBOT01000003.1"/>
</dbReference>
<comment type="caution">
    <text evidence="1">The sequence shown here is derived from an EMBL/GenBank/DDBJ whole genome shotgun (WGS) entry which is preliminary data.</text>
</comment>
<protein>
    <submittedName>
        <fullName evidence="1">Uncharacterized protein</fullName>
    </submittedName>
</protein>
<reference evidence="1 2" key="1">
    <citation type="journal article" date="2014" name="Arch. Microbiol.">
        <title>Bacillus mesophilum sp. nov., strain IITR-54T, a novel 4-chlorobiphenyl dechlorinating bacterium.</title>
        <authorList>
            <person name="Manickam N."/>
            <person name="Singh N.K."/>
            <person name="Bajaj A."/>
            <person name="Kumar R.M."/>
            <person name="Kaur G."/>
            <person name="Kaur N."/>
            <person name="Bala M."/>
            <person name="Kumar A."/>
            <person name="Mayilraj S."/>
        </authorList>
    </citation>
    <scope>NUCLEOTIDE SEQUENCE [LARGE SCALE GENOMIC DNA]</scope>
    <source>
        <strain evidence="1 2">IITR-54</strain>
    </source>
</reference>
<proteinExistence type="predicted"/>
<sequence length="71" mass="8162">MGKNRRRNNGNVAGAFDNNFKVRVNGTIDSDDLCRAVRRCLVNDLVAGAEDDNRNDHDRDCCCHNRRRSWI</sequence>
<evidence type="ECO:0000313" key="1">
    <source>
        <dbReference type="EMBL" id="KAB2332945.1"/>
    </source>
</evidence>
<organism evidence="1 2">
    <name type="scientific">Bacillus mesophilum</name>
    <dbReference type="NCBI Taxonomy" id="1071718"/>
    <lineage>
        <taxon>Bacteria</taxon>
        <taxon>Bacillati</taxon>
        <taxon>Bacillota</taxon>
        <taxon>Bacilli</taxon>
        <taxon>Bacillales</taxon>
        <taxon>Bacillaceae</taxon>
        <taxon>Bacillus</taxon>
    </lineage>
</organism>
<evidence type="ECO:0000313" key="2">
    <source>
        <dbReference type="Proteomes" id="UP000441354"/>
    </source>
</evidence>
<accession>A0A7V7UVW2</accession>
<gene>
    <name evidence="1" type="ORF">F7732_12765</name>
</gene>
<keyword evidence="2" id="KW-1185">Reference proteome</keyword>
<dbReference type="Proteomes" id="UP000441354">
    <property type="component" value="Unassembled WGS sequence"/>
</dbReference>
<name>A0A7V7UVW2_9BACI</name>